<dbReference type="Gene3D" id="2.60.120.260">
    <property type="entry name" value="Galactose-binding domain-like"/>
    <property type="match status" value="1"/>
</dbReference>
<organism evidence="1 2">
    <name type="scientific">Cellulosilyticum lentocellum (strain ATCC 49066 / DSM 5427 / NCIMB 11756 / RHM5)</name>
    <name type="common">Clostridium lentocellum</name>
    <dbReference type="NCBI Taxonomy" id="642492"/>
    <lineage>
        <taxon>Bacteria</taxon>
        <taxon>Bacillati</taxon>
        <taxon>Bacillota</taxon>
        <taxon>Clostridia</taxon>
        <taxon>Lachnospirales</taxon>
        <taxon>Cellulosilyticaceae</taxon>
        <taxon>Cellulosilyticum</taxon>
    </lineage>
</organism>
<dbReference type="AlphaFoldDB" id="F2JPT5"/>
<evidence type="ECO:0000313" key="1">
    <source>
        <dbReference type="EMBL" id="ADZ84870.1"/>
    </source>
</evidence>
<protein>
    <submittedName>
        <fullName evidence="1">GDSL family lipase</fullName>
    </submittedName>
</protein>
<dbReference type="EMBL" id="CP002582">
    <property type="protein sequence ID" value="ADZ84870.1"/>
    <property type="molecule type" value="Genomic_DNA"/>
</dbReference>
<dbReference type="KEGG" id="cle:Clole_3176"/>
<dbReference type="PANTHER" id="PTHR37834:SF2">
    <property type="entry name" value="ESTERASE, SGNH HYDROLASE-TYPE"/>
    <property type="match status" value="1"/>
</dbReference>
<dbReference type="CDD" id="cd01831">
    <property type="entry name" value="Endoglucanase_E_like"/>
    <property type="match status" value="1"/>
</dbReference>
<dbReference type="InterPro" id="IPR036514">
    <property type="entry name" value="SGNH_hydro_sf"/>
</dbReference>
<reference evidence="1 2" key="1">
    <citation type="journal article" date="2011" name="J. Bacteriol.">
        <title>Complete genome sequence of the cellulose-degrading bacterium Cellulosilyticum lentocellum.</title>
        <authorList>
            <consortium name="US DOE Joint Genome Institute"/>
            <person name="Miller D.A."/>
            <person name="Suen G."/>
            <person name="Bruce D."/>
            <person name="Copeland A."/>
            <person name="Cheng J.F."/>
            <person name="Detter C."/>
            <person name="Goodwin L.A."/>
            <person name="Han C.S."/>
            <person name="Hauser L.J."/>
            <person name="Land M.L."/>
            <person name="Lapidus A."/>
            <person name="Lucas S."/>
            <person name="Meincke L."/>
            <person name="Pitluck S."/>
            <person name="Tapia R."/>
            <person name="Teshima H."/>
            <person name="Woyke T."/>
            <person name="Fox B.G."/>
            <person name="Angert E.R."/>
            <person name="Currie C.R."/>
        </authorList>
    </citation>
    <scope>NUCLEOTIDE SEQUENCE [LARGE SCALE GENOMIC DNA]</scope>
    <source>
        <strain evidence="2">ATCC 49066 / DSM 5427 / NCIMB 11756 / RHM5</strain>
    </source>
</reference>
<dbReference type="InterPro" id="IPR001087">
    <property type="entry name" value="GDSL"/>
</dbReference>
<dbReference type="SUPFAM" id="SSF52266">
    <property type="entry name" value="SGNH hydrolase"/>
    <property type="match status" value="1"/>
</dbReference>
<dbReference type="HOGENOM" id="CLU_042506_0_0_9"/>
<dbReference type="GO" id="GO:0052689">
    <property type="term" value="F:carboxylic ester hydrolase activity"/>
    <property type="evidence" value="ECO:0007669"/>
    <property type="project" value="InterPro"/>
</dbReference>
<dbReference type="RefSeq" id="WP_013658148.1">
    <property type="nucleotide sequence ID" value="NC_015275.1"/>
</dbReference>
<proteinExistence type="predicted"/>
<dbReference type="Pfam" id="PF00657">
    <property type="entry name" value="Lipase_GDSL"/>
    <property type="match status" value="1"/>
</dbReference>
<dbReference type="InterPro" id="IPR052762">
    <property type="entry name" value="PCW_deacetylase/CE"/>
</dbReference>
<dbReference type="STRING" id="642492.Clole_3176"/>
<gene>
    <name evidence="1" type="ordered locus">Clole_3176</name>
</gene>
<evidence type="ECO:0000313" key="2">
    <source>
        <dbReference type="Proteomes" id="UP000008467"/>
    </source>
</evidence>
<dbReference type="eggNOG" id="COG2755">
    <property type="taxonomic scope" value="Bacteria"/>
</dbReference>
<dbReference type="InterPro" id="IPR037461">
    <property type="entry name" value="CtCE2-like_dom"/>
</dbReference>
<sequence>MVLSTYQVKEIEALKILGRTANKKQPLTLFWTGSGIECHIRAAELWIEVEADYSAYEPWISIVINGTYVSRRMVEKGRSWICIFRGMNPEVIKQVKIIKEVQAMSGDEDHLLQIHQLKTDGSFLPVEEQPYKLEFIGDSITSGEGSIGAKIEEDWISMWFSTENNYARMTADALSAEYRLICQSGWGVYSSWDNNPHAAVPLYYEKVCGLLNGKRNESLGAKAENDFKAWQPNAIVVNLGTNDGGAFNSPAWKDELTGESFKQRLNEDGSFNKEDIECFKEAAVTFLHKLRKYNKEAYIVWAYGMLGDVMAPFIKEAIATYEKESGDNKVSFIALPDTTEQTVGARQHPGELSHKQASKVLVSYLQSILV</sequence>
<name>F2JPT5_CELLD</name>
<dbReference type="Gene3D" id="3.40.50.1110">
    <property type="entry name" value="SGNH hydrolase"/>
    <property type="match status" value="1"/>
</dbReference>
<keyword evidence="2" id="KW-1185">Reference proteome</keyword>
<accession>F2JPT5</accession>
<dbReference type="Proteomes" id="UP000008467">
    <property type="component" value="Chromosome"/>
</dbReference>
<dbReference type="PANTHER" id="PTHR37834">
    <property type="entry name" value="GDSL-LIKE LIPASE/ACYLHYDROLASE DOMAIN PROTEIN (AFU_ORTHOLOGUE AFUA_2G00620)"/>
    <property type="match status" value="1"/>
</dbReference>